<dbReference type="Proteomes" id="UP000593802">
    <property type="component" value="Chromosome"/>
</dbReference>
<proteinExistence type="predicted"/>
<keyword evidence="1" id="KW-1133">Transmembrane helix</keyword>
<keyword evidence="1" id="KW-0812">Transmembrane</keyword>
<gene>
    <name evidence="2" type="ORF">skT53_31560</name>
</gene>
<keyword evidence="3" id="KW-1185">Reference proteome</keyword>
<sequence length="146" mass="16893">MIAMRQIRFFMKQEKGSPSIEFLGAVLLIMLIVFNIYGPIKYIYQMFTIEHVHRLALLQMEQEGGFSDSLKTSIERKLEAWGLDSRKAQITSDTPAPTQWGDPIDLTIRYQTDYDTYGLKALAFQSARDEQVIQVTRSSISRVYFK</sequence>
<protein>
    <recommendedName>
        <fullName evidence="4">DUF4320 family protein</fullName>
    </recommendedName>
</protein>
<evidence type="ECO:0000256" key="1">
    <source>
        <dbReference type="SAM" id="Phobius"/>
    </source>
</evidence>
<reference evidence="2 3" key="1">
    <citation type="submission" date="2020-08" db="EMBL/GenBank/DDBJ databases">
        <title>Complete Genome Sequence of Effusibacillus dendaii Strain skT53, Isolated from Farmland soil.</title>
        <authorList>
            <person name="Konishi T."/>
            <person name="Kawasaki H."/>
        </authorList>
    </citation>
    <scope>NUCLEOTIDE SEQUENCE [LARGE SCALE GENOMIC DNA]</scope>
    <source>
        <strain evidence="3">skT53</strain>
    </source>
</reference>
<evidence type="ECO:0008006" key="4">
    <source>
        <dbReference type="Google" id="ProtNLM"/>
    </source>
</evidence>
<evidence type="ECO:0000313" key="3">
    <source>
        <dbReference type="Proteomes" id="UP000593802"/>
    </source>
</evidence>
<evidence type="ECO:0000313" key="2">
    <source>
        <dbReference type="EMBL" id="BCJ88171.1"/>
    </source>
</evidence>
<organism evidence="2 3">
    <name type="scientific">Effusibacillus dendaii</name>
    <dbReference type="NCBI Taxonomy" id="2743772"/>
    <lineage>
        <taxon>Bacteria</taxon>
        <taxon>Bacillati</taxon>
        <taxon>Bacillota</taxon>
        <taxon>Bacilli</taxon>
        <taxon>Bacillales</taxon>
        <taxon>Alicyclobacillaceae</taxon>
        <taxon>Effusibacillus</taxon>
    </lineage>
</organism>
<feature type="transmembrane region" description="Helical" evidence="1">
    <location>
        <begin position="20"/>
        <end position="38"/>
    </location>
</feature>
<accession>A0A7I8DJW9</accession>
<dbReference type="KEGG" id="eff:skT53_31560"/>
<name>A0A7I8DJW9_9BACL</name>
<keyword evidence="1" id="KW-0472">Membrane</keyword>
<dbReference type="EMBL" id="AP023366">
    <property type="protein sequence ID" value="BCJ88171.1"/>
    <property type="molecule type" value="Genomic_DNA"/>
</dbReference>
<dbReference type="AlphaFoldDB" id="A0A7I8DJW9"/>